<proteinExistence type="predicted"/>
<sequence length="28" mass="3165">MHWRLRGYEKGATTTFSPENRTAPSSSP</sequence>
<dbReference type="AlphaFoldDB" id="A0A0A8ZQ31"/>
<evidence type="ECO:0000256" key="1">
    <source>
        <dbReference type="SAM" id="MobiDB-lite"/>
    </source>
</evidence>
<organism evidence="2">
    <name type="scientific">Arundo donax</name>
    <name type="common">Giant reed</name>
    <name type="synonym">Donax arundinaceus</name>
    <dbReference type="NCBI Taxonomy" id="35708"/>
    <lineage>
        <taxon>Eukaryota</taxon>
        <taxon>Viridiplantae</taxon>
        <taxon>Streptophyta</taxon>
        <taxon>Embryophyta</taxon>
        <taxon>Tracheophyta</taxon>
        <taxon>Spermatophyta</taxon>
        <taxon>Magnoliopsida</taxon>
        <taxon>Liliopsida</taxon>
        <taxon>Poales</taxon>
        <taxon>Poaceae</taxon>
        <taxon>PACMAD clade</taxon>
        <taxon>Arundinoideae</taxon>
        <taxon>Arundineae</taxon>
        <taxon>Arundo</taxon>
    </lineage>
</organism>
<feature type="compositionally biased region" description="Polar residues" evidence="1">
    <location>
        <begin position="12"/>
        <end position="28"/>
    </location>
</feature>
<evidence type="ECO:0000313" key="2">
    <source>
        <dbReference type="EMBL" id="JAD38865.1"/>
    </source>
</evidence>
<reference evidence="2" key="2">
    <citation type="journal article" date="2015" name="Data Brief">
        <title>Shoot transcriptome of the giant reed, Arundo donax.</title>
        <authorList>
            <person name="Barrero R.A."/>
            <person name="Guerrero F.D."/>
            <person name="Moolhuijzen P."/>
            <person name="Goolsby J.A."/>
            <person name="Tidwell J."/>
            <person name="Bellgard S.E."/>
            <person name="Bellgard M.I."/>
        </authorList>
    </citation>
    <scope>NUCLEOTIDE SEQUENCE</scope>
    <source>
        <tissue evidence="2">Shoot tissue taken approximately 20 cm above the soil surface</tissue>
    </source>
</reference>
<reference evidence="2" key="1">
    <citation type="submission" date="2014-09" db="EMBL/GenBank/DDBJ databases">
        <authorList>
            <person name="Magalhaes I.L.F."/>
            <person name="Oliveira U."/>
            <person name="Santos F.R."/>
            <person name="Vidigal T.H.D.A."/>
            <person name="Brescovit A.D."/>
            <person name="Santos A.J."/>
        </authorList>
    </citation>
    <scope>NUCLEOTIDE SEQUENCE</scope>
    <source>
        <tissue evidence="2">Shoot tissue taken approximately 20 cm above the soil surface</tissue>
    </source>
</reference>
<dbReference type="EMBL" id="GBRH01259030">
    <property type="protein sequence ID" value="JAD38865.1"/>
    <property type="molecule type" value="Transcribed_RNA"/>
</dbReference>
<name>A0A0A8ZQ31_ARUDO</name>
<protein>
    <submittedName>
        <fullName evidence="2">Uncharacterized protein</fullName>
    </submittedName>
</protein>
<feature type="region of interest" description="Disordered" evidence="1">
    <location>
        <begin position="1"/>
        <end position="28"/>
    </location>
</feature>
<accession>A0A0A8ZQ31</accession>